<protein>
    <recommendedName>
        <fullName evidence="2">DUF3783 domain-containing protein</fullName>
    </recommendedName>
</protein>
<evidence type="ECO:0000313" key="1">
    <source>
        <dbReference type="EMBL" id="MPN09082.1"/>
    </source>
</evidence>
<organism evidence="1">
    <name type="scientific">bioreactor metagenome</name>
    <dbReference type="NCBI Taxonomy" id="1076179"/>
    <lineage>
        <taxon>unclassified sequences</taxon>
        <taxon>metagenomes</taxon>
        <taxon>ecological metagenomes</taxon>
    </lineage>
</organism>
<dbReference type="Pfam" id="PF12646">
    <property type="entry name" value="DUF3783"/>
    <property type="match status" value="1"/>
</dbReference>
<dbReference type="AlphaFoldDB" id="A0A645F6C7"/>
<dbReference type="EMBL" id="VSSQ01055173">
    <property type="protein sequence ID" value="MPN09082.1"/>
    <property type="molecule type" value="Genomic_DNA"/>
</dbReference>
<comment type="caution">
    <text evidence="1">The sequence shown here is derived from an EMBL/GenBank/DDBJ whole genome shotgun (WGS) entry which is preliminary data.</text>
</comment>
<accession>A0A645F6C7</accession>
<reference evidence="1" key="1">
    <citation type="submission" date="2019-08" db="EMBL/GenBank/DDBJ databases">
        <authorList>
            <person name="Kucharzyk K."/>
            <person name="Murdoch R.W."/>
            <person name="Higgins S."/>
            <person name="Loffler F."/>
        </authorList>
    </citation>
    <scope>NUCLEOTIDE SEQUENCE</scope>
</reference>
<proteinExistence type="predicted"/>
<sequence length="153" mass="16908">MRNAPQPPILSYKGRETMKARIQTGVVLLYGFDDQNPKTETLFKLFRSQRVSVRTIQPQEANQSIGALLSLPNFKLAADAAPVEPPTEKVIVFYAFADAVLDHVLTALRDEALAPDALKAVVTAHNRSWSFAKLANELRGEKQSFAEQGVEEA</sequence>
<dbReference type="InterPro" id="IPR016621">
    <property type="entry name" value="UCP014543"/>
</dbReference>
<evidence type="ECO:0008006" key="2">
    <source>
        <dbReference type="Google" id="ProtNLM"/>
    </source>
</evidence>
<name>A0A645F6C7_9ZZZZ</name>
<gene>
    <name evidence="1" type="ORF">SDC9_156370</name>
</gene>